<dbReference type="Proteomes" id="UP000242258">
    <property type="component" value="Unassembled WGS sequence"/>
</dbReference>
<dbReference type="NCBIfam" id="TIGR00066">
    <property type="entry name" value="g_glut_trans"/>
    <property type="match status" value="1"/>
</dbReference>
<dbReference type="GO" id="GO:0036374">
    <property type="term" value="F:glutathione hydrolase activity"/>
    <property type="evidence" value="ECO:0007669"/>
    <property type="project" value="UniProtKB-UniRule"/>
</dbReference>
<organism evidence="13 14">
    <name type="scientific">Rheinheimera salexigens</name>
    <dbReference type="NCBI Taxonomy" id="1628148"/>
    <lineage>
        <taxon>Bacteria</taxon>
        <taxon>Pseudomonadati</taxon>
        <taxon>Pseudomonadota</taxon>
        <taxon>Gammaproteobacteria</taxon>
        <taxon>Chromatiales</taxon>
        <taxon>Chromatiaceae</taxon>
        <taxon>Rheinheimera</taxon>
    </lineage>
</organism>
<dbReference type="Pfam" id="PF01019">
    <property type="entry name" value="G_glu_transpept"/>
    <property type="match status" value="1"/>
</dbReference>
<evidence type="ECO:0000256" key="10">
    <source>
        <dbReference type="PIRSR" id="PIRSR600101-2"/>
    </source>
</evidence>
<dbReference type="GO" id="GO:0103068">
    <property type="term" value="F:leukotriene C4 gamma-glutamyl transferase activity"/>
    <property type="evidence" value="ECO:0007669"/>
    <property type="project" value="UniProtKB-EC"/>
</dbReference>
<evidence type="ECO:0000256" key="12">
    <source>
        <dbReference type="SAM" id="SignalP"/>
    </source>
</evidence>
<keyword evidence="7 11" id="KW-0012">Acyltransferase</keyword>
<evidence type="ECO:0000256" key="3">
    <source>
        <dbReference type="ARBA" id="ARBA00009381"/>
    </source>
</evidence>
<dbReference type="Gene3D" id="1.10.246.130">
    <property type="match status" value="1"/>
</dbReference>
<feature type="binding site" evidence="10">
    <location>
        <position position="460"/>
    </location>
    <ligand>
        <name>L-glutamate</name>
        <dbReference type="ChEBI" id="CHEBI:29985"/>
    </ligand>
</feature>
<comment type="pathway">
    <text evidence="11">Sulfur metabolism; glutathione metabolism.</text>
</comment>
<evidence type="ECO:0000256" key="6">
    <source>
        <dbReference type="ARBA" id="ARBA00023145"/>
    </source>
</evidence>
<evidence type="ECO:0000256" key="5">
    <source>
        <dbReference type="ARBA" id="ARBA00022801"/>
    </source>
</evidence>
<dbReference type="EMBL" id="MKEK01000001">
    <property type="protein sequence ID" value="OEY70838.1"/>
    <property type="molecule type" value="Genomic_DNA"/>
</dbReference>
<dbReference type="STRING" id="1628148.BI198_15695"/>
<comment type="catalytic activity">
    <reaction evidence="8 11">
        <text>an N-terminal (5-L-glutamyl)-[peptide] + an alpha-amino acid = 5-L-glutamyl amino acid + an N-terminal L-alpha-aminoacyl-[peptide]</text>
        <dbReference type="Rhea" id="RHEA:23904"/>
        <dbReference type="Rhea" id="RHEA-COMP:9780"/>
        <dbReference type="Rhea" id="RHEA-COMP:9795"/>
        <dbReference type="ChEBI" id="CHEBI:77644"/>
        <dbReference type="ChEBI" id="CHEBI:78597"/>
        <dbReference type="ChEBI" id="CHEBI:78599"/>
        <dbReference type="ChEBI" id="CHEBI:78608"/>
        <dbReference type="EC" id="2.3.2.2"/>
    </reaction>
</comment>
<protein>
    <recommendedName>
        <fullName evidence="11">Glutathione hydrolase proenzyme</fullName>
        <ecNumber evidence="11">2.3.2.2</ecNumber>
        <ecNumber evidence="11">3.4.19.13</ecNumber>
    </recommendedName>
    <component>
        <recommendedName>
            <fullName evidence="11">Glutathione hydrolase large chain</fullName>
        </recommendedName>
    </component>
    <component>
        <recommendedName>
            <fullName evidence="11">Glutathione hydrolase small chain</fullName>
        </recommendedName>
    </component>
</protein>
<feature type="binding site" evidence="10">
    <location>
        <begin position="438"/>
        <end position="439"/>
    </location>
    <ligand>
        <name>L-glutamate</name>
        <dbReference type="ChEBI" id="CHEBI:29985"/>
    </ligand>
</feature>
<dbReference type="Gene3D" id="3.60.20.40">
    <property type="match status" value="1"/>
</dbReference>
<evidence type="ECO:0000313" key="13">
    <source>
        <dbReference type="EMBL" id="OEY70838.1"/>
    </source>
</evidence>
<comment type="subunit">
    <text evidence="11">This enzyme consists of two polypeptide chains, which are synthesized in precursor form from a single polypeptide.</text>
</comment>
<dbReference type="InterPro" id="IPR029055">
    <property type="entry name" value="Ntn_hydrolases_N"/>
</dbReference>
<gene>
    <name evidence="13" type="ORF">BI198_15695</name>
</gene>
<dbReference type="RefSeq" id="WP_070050465.1">
    <property type="nucleotide sequence ID" value="NZ_CBCSDO010000002.1"/>
</dbReference>
<feature type="binding site" evidence="10">
    <location>
        <position position="409"/>
    </location>
    <ligand>
        <name>L-glutamate</name>
        <dbReference type="ChEBI" id="CHEBI:29985"/>
    </ligand>
</feature>
<keyword evidence="14" id="KW-1185">Reference proteome</keyword>
<evidence type="ECO:0000256" key="9">
    <source>
        <dbReference type="PIRSR" id="PIRSR600101-1"/>
    </source>
</evidence>
<dbReference type="PANTHER" id="PTHR43199:SF1">
    <property type="entry name" value="GLUTATHIONE HYDROLASE PROENZYME"/>
    <property type="match status" value="1"/>
</dbReference>
<dbReference type="EC" id="2.3.2.2" evidence="11"/>
<dbReference type="GO" id="GO:0006750">
    <property type="term" value="P:glutathione biosynthetic process"/>
    <property type="evidence" value="ECO:0007669"/>
    <property type="project" value="UniProtKB-KW"/>
</dbReference>
<keyword evidence="6 11" id="KW-0865">Zymogen</keyword>
<keyword evidence="5 11" id="KW-0378">Hydrolase</keyword>
<dbReference type="InterPro" id="IPR000101">
    <property type="entry name" value="GGT_peptidase"/>
</dbReference>
<feature type="binding site" evidence="10">
    <location>
        <position position="97"/>
    </location>
    <ligand>
        <name>L-glutamate</name>
        <dbReference type="ChEBI" id="CHEBI:29985"/>
    </ligand>
</feature>
<dbReference type="PROSITE" id="PS00462">
    <property type="entry name" value="G_GLU_TRANSPEPTIDASE"/>
    <property type="match status" value="1"/>
</dbReference>
<name>A0A1E7QA01_9GAMM</name>
<evidence type="ECO:0000256" key="1">
    <source>
        <dbReference type="ARBA" id="ARBA00001049"/>
    </source>
</evidence>
<dbReference type="OrthoDB" id="5297205at2"/>
<comment type="catalytic activity">
    <reaction evidence="2 11">
        <text>glutathione + H2O = L-cysteinylglycine + L-glutamate</text>
        <dbReference type="Rhea" id="RHEA:28807"/>
        <dbReference type="ChEBI" id="CHEBI:15377"/>
        <dbReference type="ChEBI" id="CHEBI:29985"/>
        <dbReference type="ChEBI" id="CHEBI:57925"/>
        <dbReference type="ChEBI" id="CHEBI:61694"/>
        <dbReference type="EC" id="3.4.19.13"/>
    </reaction>
</comment>
<keyword evidence="11" id="KW-0317">Glutathione biosynthesis</keyword>
<feature type="signal peptide" evidence="12">
    <location>
        <begin position="1"/>
        <end position="19"/>
    </location>
</feature>
<dbReference type="InterPro" id="IPR051792">
    <property type="entry name" value="GGT_bact"/>
</dbReference>
<dbReference type="PRINTS" id="PR01210">
    <property type="entry name" value="GGTRANSPTASE"/>
</dbReference>
<feature type="active site" description="Nucleophile" evidence="9">
    <location>
        <position position="367"/>
    </location>
</feature>
<feature type="chain" id="PRO_5009200637" description="Glutathione hydrolase proenzyme" evidence="12">
    <location>
        <begin position="20"/>
        <end position="560"/>
    </location>
</feature>
<feature type="binding site" evidence="10">
    <location>
        <begin position="385"/>
        <end position="387"/>
    </location>
    <ligand>
        <name>L-glutamate</name>
        <dbReference type="ChEBI" id="CHEBI:29985"/>
    </ligand>
</feature>
<keyword evidence="4 11" id="KW-0808">Transferase</keyword>
<dbReference type="GO" id="GO:0006751">
    <property type="term" value="P:glutathione catabolic process"/>
    <property type="evidence" value="ECO:0007669"/>
    <property type="project" value="UniProtKB-UniRule"/>
</dbReference>
<evidence type="ECO:0000256" key="7">
    <source>
        <dbReference type="ARBA" id="ARBA00023315"/>
    </source>
</evidence>
<dbReference type="UniPathway" id="UPA00204"/>
<dbReference type="EC" id="3.4.19.13" evidence="11"/>
<evidence type="ECO:0000256" key="8">
    <source>
        <dbReference type="ARBA" id="ARBA00047417"/>
    </source>
</evidence>
<comment type="catalytic activity">
    <reaction evidence="1 11">
        <text>an S-substituted glutathione + H2O = an S-substituted L-cysteinylglycine + L-glutamate</text>
        <dbReference type="Rhea" id="RHEA:59468"/>
        <dbReference type="ChEBI" id="CHEBI:15377"/>
        <dbReference type="ChEBI" id="CHEBI:29985"/>
        <dbReference type="ChEBI" id="CHEBI:90779"/>
        <dbReference type="ChEBI" id="CHEBI:143103"/>
        <dbReference type="EC" id="3.4.19.13"/>
    </reaction>
</comment>
<comment type="caution">
    <text evidence="13">The sequence shown here is derived from an EMBL/GenBank/DDBJ whole genome shotgun (WGS) entry which is preliminary data.</text>
</comment>
<evidence type="ECO:0000256" key="2">
    <source>
        <dbReference type="ARBA" id="ARBA00001089"/>
    </source>
</evidence>
<dbReference type="SUPFAM" id="SSF56235">
    <property type="entry name" value="N-terminal nucleophile aminohydrolases (Ntn hydrolases)"/>
    <property type="match status" value="1"/>
</dbReference>
<dbReference type="InterPro" id="IPR043138">
    <property type="entry name" value="GGT_lsub"/>
</dbReference>
<dbReference type="PANTHER" id="PTHR43199">
    <property type="entry name" value="GLUTATHIONE HYDROLASE"/>
    <property type="match status" value="1"/>
</dbReference>
<evidence type="ECO:0000256" key="4">
    <source>
        <dbReference type="ARBA" id="ARBA00022679"/>
    </source>
</evidence>
<dbReference type="InterPro" id="IPR043137">
    <property type="entry name" value="GGT_ssub_C"/>
</dbReference>
<evidence type="ECO:0000256" key="11">
    <source>
        <dbReference type="RuleBase" id="RU368036"/>
    </source>
</evidence>
<accession>A0A1E7QA01</accession>
<comment type="similarity">
    <text evidence="3 11">Belongs to the gamma-glutamyltransferase family.</text>
</comment>
<evidence type="ECO:0000313" key="14">
    <source>
        <dbReference type="Proteomes" id="UP000242258"/>
    </source>
</evidence>
<sequence>MTYRLFFVFICLISSVACTSEPIPAVPADTGAGAVASPDQYGATVAEQVLRSGGNAVDAAVATAFTLAVTYPEAGNIGGGGFMTIWFDGKPYFLDYRETAPAAAHRDMYLDKDKQVIADLSLIGAKASGVPGTVMGLWQAHQKFGSLPWAELVQPAIHYAQTGYTVTGNQFKYRGDLLQQLAGKTNFSQYFGDIQDNENFVQTELATTLQRIAKDGPTDFYQGKTAQLLVAQMQRSEGLITLDDLASYQSIWREPVITDWQGYQVVTAPPPSSGGIALSQLLGLKQRLTSHFNNVELNSTQYVHLIAEIEKRVFADRADYLGDPGFTTVPQTQLLDSAYLDKRASDINTVQISATANIKPGLEGYHTTHFSILDKDGNAVSNTYTLNLEFGSGVVVEGAGFLLNNEMDDFSAKAGVPNAFGVVGSDANAIEPGKRMLSSMAPTLLLKDNQIELVIGTPGGSTIFTSIFQVINNIYDYNMPLADAVAAPRFHHQLLPKDQITMEPYAQLTPEVQQALEQKGYNLVTQGWNLGDIQAIKMTDGKVEAAADPRSHGVAKVFSY</sequence>
<comment type="PTM">
    <text evidence="11">Cleaved by autocatalysis into a large and a small subunit.</text>
</comment>
<dbReference type="AlphaFoldDB" id="A0A1E7QA01"/>
<proteinExistence type="inferred from homology"/>
<keyword evidence="12" id="KW-0732">Signal</keyword>
<dbReference type="PROSITE" id="PS51257">
    <property type="entry name" value="PROKAR_LIPOPROTEIN"/>
    <property type="match status" value="1"/>
</dbReference>
<reference evidence="14" key="1">
    <citation type="submission" date="2016-09" db="EMBL/GenBank/DDBJ databases">
        <authorList>
            <person name="Wan X."/>
            <person name="Hou S."/>
        </authorList>
    </citation>
    <scope>NUCLEOTIDE SEQUENCE [LARGE SCALE GENOMIC DNA]</scope>
    <source>
        <strain evidence="14">KH87</strain>
    </source>
</reference>
<dbReference type="InterPro" id="IPR055262">
    <property type="entry name" value="GGT_CS"/>
</dbReference>